<dbReference type="Gene3D" id="3.90.640.10">
    <property type="entry name" value="Actin, Chain A, domain 4"/>
    <property type="match status" value="1"/>
</dbReference>
<feature type="compositionally biased region" description="Low complexity" evidence="5">
    <location>
        <begin position="434"/>
        <end position="460"/>
    </location>
</feature>
<gene>
    <name evidence="7" type="ORF">GCM10007304_47740</name>
</gene>
<sequence length="532" mass="53917">MVARLGLSIGNATSVVVCRTQDDAEDVVFTSPTALVLREDGTVALGDGSAAVRGFVSRVGDPSGVALSDGNSYFAEDLVANVAFGLIDTVTALYDLQAAPTITVAAPPAWDQADLRALADSFDAVGLARARFVPEIDAVSTWWATQTPTESDGPAAVVDVGVDGTTVTLLGTPAVGDTHLQVSSPSGDGFTQALLVHVLGIVADHGHEIDVDDPPTRIALIELRRRCENAKIELSTLIATTVAVELPGVTMDVPVARTTLESLIFRSVGTAPGLVDDCLLAHGLNRSALDAVILVGGSASLTSLSAAFAGFGPAVVVEQYAAAHGAALTAVDPDWAGDDPDAETVAFVPVAAAVPASEAFSAVLPAGSVDPTATGVPRRKRPSKRATIVAAAAFGLLAVGGTAAAVGYTSSNNDGPTASEQVLAPEVTTSDARPTPTVAPTTPAPPSTTVTVYEEPTYYETYDEPTTDESEPAFVPPPPAPPPPPETVVTTTTPPAATTTTAVTTTTTTVTTTTGSTTTPPTTTTTTTKAGG</sequence>
<dbReference type="InterPro" id="IPR043129">
    <property type="entry name" value="ATPase_NBD"/>
</dbReference>
<keyword evidence="1 4" id="KW-0547">Nucleotide-binding</keyword>
<keyword evidence="6" id="KW-0812">Transmembrane</keyword>
<keyword evidence="6" id="KW-1133">Transmembrane helix</keyword>
<evidence type="ECO:0000313" key="8">
    <source>
        <dbReference type="Proteomes" id="UP000654257"/>
    </source>
</evidence>
<keyword evidence="8" id="KW-1185">Reference proteome</keyword>
<feature type="transmembrane region" description="Helical" evidence="6">
    <location>
        <begin position="388"/>
        <end position="408"/>
    </location>
</feature>
<evidence type="ECO:0000256" key="3">
    <source>
        <dbReference type="ARBA" id="ARBA00023186"/>
    </source>
</evidence>
<evidence type="ECO:0008006" key="9">
    <source>
        <dbReference type="Google" id="ProtNLM"/>
    </source>
</evidence>
<organism evidence="7 8">
    <name type="scientific">Rhodococcoides trifolii</name>
    <dbReference type="NCBI Taxonomy" id="908250"/>
    <lineage>
        <taxon>Bacteria</taxon>
        <taxon>Bacillati</taxon>
        <taxon>Actinomycetota</taxon>
        <taxon>Actinomycetes</taxon>
        <taxon>Mycobacteriales</taxon>
        <taxon>Nocardiaceae</taxon>
        <taxon>Rhodococcoides</taxon>
    </lineage>
</organism>
<evidence type="ECO:0000256" key="5">
    <source>
        <dbReference type="SAM" id="MobiDB-lite"/>
    </source>
</evidence>
<keyword evidence="2 4" id="KW-0067">ATP-binding</keyword>
<feature type="compositionally biased region" description="Low complexity" evidence="5">
    <location>
        <begin position="487"/>
        <end position="532"/>
    </location>
</feature>
<feature type="compositionally biased region" description="Acidic residues" evidence="5">
    <location>
        <begin position="461"/>
        <end position="471"/>
    </location>
</feature>
<feature type="compositionally biased region" description="Pro residues" evidence="5">
    <location>
        <begin position="474"/>
        <end position="486"/>
    </location>
</feature>
<comment type="caution">
    <text evidence="7">The sequence shown here is derived from an EMBL/GenBank/DDBJ whole genome shotgun (WGS) entry which is preliminary data.</text>
</comment>
<dbReference type="SUPFAM" id="SSF53067">
    <property type="entry name" value="Actin-like ATPase domain"/>
    <property type="match status" value="2"/>
</dbReference>
<dbReference type="EMBL" id="BMCU01000007">
    <property type="protein sequence ID" value="GGG28342.1"/>
    <property type="molecule type" value="Genomic_DNA"/>
</dbReference>
<dbReference type="GO" id="GO:0140662">
    <property type="term" value="F:ATP-dependent protein folding chaperone"/>
    <property type="evidence" value="ECO:0007669"/>
    <property type="project" value="InterPro"/>
</dbReference>
<dbReference type="Pfam" id="PF00012">
    <property type="entry name" value="HSP70"/>
    <property type="match status" value="1"/>
</dbReference>
<dbReference type="PANTHER" id="PTHR19375">
    <property type="entry name" value="HEAT SHOCK PROTEIN 70KDA"/>
    <property type="match status" value="1"/>
</dbReference>
<dbReference type="RefSeq" id="WP_188547770.1">
    <property type="nucleotide sequence ID" value="NZ_BMCU01000007.1"/>
</dbReference>
<evidence type="ECO:0000313" key="7">
    <source>
        <dbReference type="EMBL" id="GGG28342.1"/>
    </source>
</evidence>
<name>A0A917G924_9NOCA</name>
<dbReference type="InterPro" id="IPR013126">
    <property type="entry name" value="Hsp_70_fam"/>
</dbReference>
<comment type="similarity">
    <text evidence="4">Belongs to the heat shock protein 70 family.</text>
</comment>
<dbReference type="GO" id="GO:0005524">
    <property type="term" value="F:ATP binding"/>
    <property type="evidence" value="ECO:0007669"/>
    <property type="project" value="UniProtKB-KW"/>
</dbReference>
<reference evidence="7" key="1">
    <citation type="journal article" date="2014" name="Int. J. Syst. Evol. Microbiol.">
        <title>Complete genome sequence of Corynebacterium casei LMG S-19264T (=DSM 44701T), isolated from a smear-ripened cheese.</title>
        <authorList>
            <consortium name="US DOE Joint Genome Institute (JGI-PGF)"/>
            <person name="Walter F."/>
            <person name="Albersmeier A."/>
            <person name="Kalinowski J."/>
            <person name="Ruckert C."/>
        </authorList>
    </citation>
    <scope>NUCLEOTIDE SEQUENCE</scope>
    <source>
        <strain evidence="7">CCM 7905</strain>
    </source>
</reference>
<dbReference type="Proteomes" id="UP000654257">
    <property type="component" value="Unassembled WGS sequence"/>
</dbReference>
<evidence type="ECO:0000256" key="6">
    <source>
        <dbReference type="SAM" id="Phobius"/>
    </source>
</evidence>
<evidence type="ECO:0000256" key="1">
    <source>
        <dbReference type="ARBA" id="ARBA00022741"/>
    </source>
</evidence>
<reference evidence="7" key="2">
    <citation type="submission" date="2020-09" db="EMBL/GenBank/DDBJ databases">
        <authorList>
            <person name="Sun Q."/>
            <person name="Sedlacek I."/>
        </authorList>
    </citation>
    <scope>NUCLEOTIDE SEQUENCE</scope>
    <source>
        <strain evidence="7">CCM 7905</strain>
    </source>
</reference>
<feature type="region of interest" description="Disordered" evidence="5">
    <location>
        <begin position="427"/>
        <end position="532"/>
    </location>
</feature>
<keyword evidence="3" id="KW-0143">Chaperone</keyword>
<protein>
    <recommendedName>
        <fullName evidence="9">Hsp70 family protein</fullName>
    </recommendedName>
</protein>
<evidence type="ECO:0000256" key="2">
    <source>
        <dbReference type="ARBA" id="ARBA00022840"/>
    </source>
</evidence>
<keyword evidence="6" id="KW-0472">Membrane</keyword>
<evidence type="ECO:0000256" key="4">
    <source>
        <dbReference type="RuleBase" id="RU003322"/>
    </source>
</evidence>
<accession>A0A917G924</accession>
<proteinExistence type="inferred from homology"/>
<dbReference type="AlphaFoldDB" id="A0A917G924"/>
<dbReference type="Gene3D" id="3.30.420.40">
    <property type="match status" value="2"/>
</dbReference>